<dbReference type="EMBL" id="CM020620">
    <property type="protein sequence ID" value="KAK1867114.1"/>
    <property type="molecule type" value="Genomic_DNA"/>
</dbReference>
<protein>
    <submittedName>
        <fullName evidence="1">Uncharacterized protein</fullName>
    </submittedName>
</protein>
<organism evidence="1 2">
    <name type="scientific">Pyropia yezoensis</name>
    <name type="common">Susabi-nori</name>
    <name type="synonym">Porphyra yezoensis</name>
    <dbReference type="NCBI Taxonomy" id="2788"/>
    <lineage>
        <taxon>Eukaryota</taxon>
        <taxon>Rhodophyta</taxon>
        <taxon>Bangiophyceae</taxon>
        <taxon>Bangiales</taxon>
        <taxon>Bangiaceae</taxon>
        <taxon>Pyropia</taxon>
    </lineage>
</organism>
<comment type="caution">
    <text evidence="1">The sequence shown here is derived from an EMBL/GenBank/DDBJ whole genome shotgun (WGS) entry which is preliminary data.</text>
</comment>
<evidence type="ECO:0000313" key="2">
    <source>
        <dbReference type="Proteomes" id="UP000798662"/>
    </source>
</evidence>
<keyword evidence="2" id="KW-1185">Reference proteome</keyword>
<reference evidence="1" key="1">
    <citation type="submission" date="2019-11" db="EMBL/GenBank/DDBJ databases">
        <title>Nori genome reveals adaptations in red seaweeds to the harsh intertidal environment.</title>
        <authorList>
            <person name="Wang D."/>
            <person name="Mao Y."/>
        </authorList>
    </citation>
    <scope>NUCLEOTIDE SEQUENCE</scope>
    <source>
        <tissue evidence="1">Gametophyte</tissue>
    </source>
</reference>
<accession>A0ACC3CAZ1</accession>
<sequence>MSPVLAGGQGGLTRTGGRDARASGGGGGAAGVGPAAAAGRATSAGGDCGAPGGRAGGAAGGGAGQSAGGGAAGAGRGGGRAAADADADARAATAAAELCRVRRRTVDAPTLETVYVSGVSRDVRQHRMRALLADVTGVDAHNFVDVDRFGTTTAVTVVAAAADAFRLAVGRGRAATVLRLLPGADP</sequence>
<gene>
    <name evidence="1" type="ORF">I4F81_009623</name>
</gene>
<proteinExistence type="predicted"/>
<name>A0ACC3CAZ1_PYRYE</name>
<evidence type="ECO:0000313" key="1">
    <source>
        <dbReference type="EMBL" id="KAK1867114.1"/>
    </source>
</evidence>
<dbReference type="Proteomes" id="UP000798662">
    <property type="component" value="Chromosome 3"/>
</dbReference>